<dbReference type="SUPFAM" id="SSF53383">
    <property type="entry name" value="PLP-dependent transferases"/>
    <property type="match status" value="1"/>
</dbReference>
<accession>A0ABU1V0F6</accession>
<feature type="domain" description="Aminotransferase class I/classII large" evidence="3">
    <location>
        <begin position="446"/>
        <end position="763"/>
    </location>
</feature>
<dbReference type="InterPro" id="IPR015422">
    <property type="entry name" value="PyrdxlP-dep_Trfase_small"/>
</dbReference>
<dbReference type="InterPro" id="IPR015421">
    <property type="entry name" value="PyrdxlP-dep_Trfase_major"/>
</dbReference>
<keyword evidence="2 4" id="KW-0808">Transferase</keyword>
<dbReference type="PANTHER" id="PTHR13693">
    <property type="entry name" value="CLASS II AMINOTRANSFERASE/8-AMINO-7-OXONONANOATE SYNTHASE"/>
    <property type="match status" value="1"/>
</dbReference>
<organism evidence="4 5">
    <name type="scientific">Cellvibrio fibrivorans</name>
    <dbReference type="NCBI Taxonomy" id="126350"/>
    <lineage>
        <taxon>Bacteria</taxon>
        <taxon>Pseudomonadati</taxon>
        <taxon>Pseudomonadota</taxon>
        <taxon>Gammaproteobacteria</taxon>
        <taxon>Cellvibrionales</taxon>
        <taxon>Cellvibrionaceae</taxon>
        <taxon>Cellvibrio</taxon>
    </lineage>
</organism>
<dbReference type="EC" id="2.3.1.47" evidence="4"/>
<dbReference type="GO" id="GO:0008710">
    <property type="term" value="F:8-amino-7-oxononanoate synthase activity"/>
    <property type="evidence" value="ECO:0007669"/>
    <property type="project" value="UniProtKB-EC"/>
</dbReference>
<dbReference type="Gene3D" id="3.40.630.30">
    <property type="match status" value="1"/>
</dbReference>
<dbReference type="EMBL" id="JAVDVX010000005">
    <property type="protein sequence ID" value="MDR7090941.1"/>
    <property type="molecule type" value="Genomic_DNA"/>
</dbReference>
<evidence type="ECO:0000313" key="4">
    <source>
        <dbReference type="EMBL" id="MDR7090941.1"/>
    </source>
</evidence>
<dbReference type="Gene3D" id="3.40.640.10">
    <property type="entry name" value="Type I PLP-dependent aspartate aminotransferase-like (Major domain)"/>
    <property type="match status" value="1"/>
</dbReference>
<keyword evidence="4" id="KW-0012">Acyltransferase</keyword>
<reference evidence="4 5" key="1">
    <citation type="submission" date="2023-07" db="EMBL/GenBank/DDBJ databases">
        <title>Sorghum-associated microbial communities from plants grown in Nebraska, USA.</title>
        <authorList>
            <person name="Schachtman D."/>
        </authorList>
    </citation>
    <scope>NUCLEOTIDE SEQUENCE [LARGE SCALE GENOMIC DNA]</scope>
    <source>
        <strain evidence="4 5">BE190</strain>
    </source>
</reference>
<comment type="cofactor">
    <cofactor evidence="1">
        <name>pyridoxal 5'-phosphate</name>
        <dbReference type="ChEBI" id="CHEBI:597326"/>
    </cofactor>
</comment>
<dbReference type="InterPro" id="IPR015424">
    <property type="entry name" value="PyrdxlP-dep_Trfase"/>
</dbReference>
<evidence type="ECO:0000313" key="5">
    <source>
        <dbReference type="Proteomes" id="UP001253595"/>
    </source>
</evidence>
<name>A0ABU1V0F6_9GAMM</name>
<keyword evidence="5" id="KW-1185">Reference proteome</keyword>
<comment type="caution">
    <text evidence="4">The sequence shown here is derived from an EMBL/GenBank/DDBJ whole genome shotgun (WGS) entry which is preliminary data.</text>
</comment>
<dbReference type="Gene3D" id="3.90.1150.10">
    <property type="entry name" value="Aspartate Aminotransferase, domain 1"/>
    <property type="match status" value="1"/>
</dbReference>
<evidence type="ECO:0000256" key="1">
    <source>
        <dbReference type="ARBA" id="ARBA00001933"/>
    </source>
</evidence>
<dbReference type="Proteomes" id="UP001253595">
    <property type="component" value="Unassembled WGS sequence"/>
</dbReference>
<gene>
    <name evidence="4" type="ORF">J2X05_002967</name>
</gene>
<sequence>MDVIDSVTTKTSCTRFDTILDIPEHQWDAVVPRATGLKHNVLQTFELSGVNNLNCHYLTFEQGNHYIGKANLYEVSMDFASLDKNLSPHARRLIKSWIPDYLYLSMAECGLFAMNGDGIAVKDVHHLAQVIPLIHNELQTIATEKNLDLLVFRDVPLEQYSIYEKILVPLGYAPSAGFTNAVIDIRWDSIESYLESLNSKDRYKLKTALKIEEDFGIRVEITSDYKHLAKQMADLWRNVNASSDDYNREQLDEEFFYEAGLRLENNSEVILFYAGEKLVAFMWSLIGTEDYHMADWGVDYDYPQYREANFYRAASMISLKRAIALGKQRMQLGMTNYTPKKLLGAQMQPLVYFIKHQKNSHFTTVVNRMITDAIEQPPELNYYAAGSWPLDTMTADEYKSIFTQKLVDYTTNDAFAKVEVNYDIDILKLGGLYGFYPDTETVNFPLSSGIFVNYSQHPDVINAANNAWLRTKATYNGAPFFSGESDVTRALQFKISQAVQQQAVQLLPNGNLIHQTALAPLLDSSCLVLLDEQTSPGIWEAVGPAGCEIKTFAHQDLSNLEAILTENTGRKILIIAETAFPLFGDQTDIAALVQLKQQYGARLYVDESLTLGLCGKHSPNAHYRLGLSAQQGVSDQIDVIVASTLSGVGIDAGFVAASTKVIEHIRHQATSLLFAGSLSAAQLAALSTALDLTANRLSAGSELFAKAEFFTGKLIEQGFNAALYQSPVINLIFTDFMISLAVQKKLLQLGVAVAAIGQPLLPPEMSVIHLNLYEDITWEDLEKLVDIFASIAISIQITA</sequence>
<protein>
    <submittedName>
        <fullName evidence="4">8-amino-7-oxononanoate synthase</fullName>
        <ecNumber evidence="4">2.3.1.47</ecNumber>
    </submittedName>
</protein>
<dbReference type="Pfam" id="PF04339">
    <property type="entry name" value="FemAB_like"/>
    <property type="match status" value="1"/>
</dbReference>
<dbReference type="Pfam" id="PF00155">
    <property type="entry name" value="Aminotran_1_2"/>
    <property type="match status" value="1"/>
</dbReference>
<dbReference type="RefSeq" id="WP_310073666.1">
    <property type="nucleotide sequence ID" value="NZ_JAVDVX010000005.1"/>
</dbReference>
<proteinExistence type="predicted"/>
<evidence type="ECO:0000259" key="3">
    <source>
        <dbReference type="Pfam" id="PF00155"/>
    </source>
</evidence>
<dbReference type="PANTHER" id="PTHR13693:SF3">
    <property type="entry name" value="LD36009P"/>
    <property type="match status" value="1"/>
</dbReference>
<evidence type="ECO:0000256" key="2">
    <source>
        <dbReference type="ARBA" id="ARBA00022679"/>
    </source>
</evidence>
<dbReference type="SUPFAM" id="SSF55729">
    <property type="entry name" value="Acyl-CoA N-acyltransferases (Nat)"/>
    <property type="match status" value="1"/>
</dbReference>
<dbReference type="InterPro" id="IPR007434">
    <property type="entry name" value="FemAB-like"/>
</dbReference>
<dbReference type="InterPro" id="IPR004839">
    <property type="entry name" value="Aminotransferase_I/II_large"/>
</dbReference>
<dbReference type="InterPro" id="IPR016181">
    <property type="entry name" value="Acyl_CoA_acyltransferase"/>
</dbReference>
<dbReference type="InterPro" id="IPR050087">
    <property type="entry name" value="AON_synthase_class-II"/>
</dbReference>